<evidence type="ECO:0000256" key="2">
    <source>
        <dbReference type="ARBA" id="ARBA00017940"/>
    </source>
</evidence>
<comment type="similarity">
    <text evidence="1">Belongs to the ParD antitoxin family.</text>
</comment>
<protein>
    <recommendedName>
        <fullName evidence="2">Antitoxin ParD</fullName>
    </recommendedName>
</protein>
<name>A0A9X0WAM6_9GAMM</name>
<dbReference type="NCBIfam" id="TIGR02606">
    <property type="entry name" value="antidote_CC2985"/>
    <property type="match status" value="1"/>
</dbReference>
<reference evidence="5 6" key="1">
    <citation type="journal article" date="2020" name="Microorganisms">
        <title>Osmotic Adaptation and Compatible Solute Biosynthesis of Phototrophic Bacteria as Revealed from Genome Analyses.</title>
        <authorList>
            <person name="Imhoff J.F."/>
            <person name="Rahn T."/>
            <person name="Kunzel S."/>
            <person name="Keller A."/>
            <person name="Neulinger S.C."/>
        </authorList>
    </citation>
    <scope>NUCLEOTIDE SEQUENCE [LARGE SCALE GENOMIC DNA]</scope>
    <source>
        <strain evidence="5 6">DSM 25653</strain>
    </source>
</reference>
<dbReference type="GO" id="GO:0006355">
    <property type="term" value="P:regulation of DNA-templated transcription"/>
    <property type="evidence" value="ECO:0007669"/>
    <property type="project" value="InterPro"/>
</dbReference>
<dbReference type="InterPro" id="IPR022789">
    <property type="entry name" value="ParD"/>
</dbReference>
<dbReference type="SUPFAM" id="SSF47598">
    <property type="entry name" value="Ribbon-helix-helix"/>
    <property type="match status" value="1"/>
</dbReference>
<organism evidence="5 6">
    <name type="scientific">Lamprobacter modestohalophilus</name>
    <dbReference type="NCBI Taxonomy" id="1064514"/>
    <lineage>
        <taxon>Bacteria</taxon>
        <taxon>Pseudomonadati</taxon>
        <taxon>Pseudomonadota</taxon>
        <taxon>Gammaproteobacteria</taxon>
        <taxon>Chromatiales</taxon>
        <taxon>Chromatiaceae</taxon>
        <taxon>Lamprobacter</taxon>
    </lineage>
</organism>
<comment type="function">
    <text evidence="4">Antitoxin component of a type II toxin-antitoxin (TA) system. Neutralizes the effect of toxin ParE.</text>
</comment>
<evidence type="ECO:0000256" key="3">
    <source>
        <dbReference type="ARBA" id="ARBA00022649"/>
    </source>
</evidence>
<evidence type="ECO:0000256" key="4">
    <source>
        <dbReference type="ARBA" id="ARBA00037106"/>
    </source>
</evidence>
<dbReference type="Gene3D" id="6.10.10.120">
    <property type="entry name" value="Antitoxin ParD1-like"/>
    <property type="match status" value="1"/>
</dbReference>
<keyword evidence="6" id="KW-1185">Reference proteome</keyword>
<dbReference type="CDD" id="cd22231">
    <property type="entry name" value="RHH_NikR_HicB-like"/>
    <property type="match status" value="1"/>
</dbReference>
<gene>
    <name evidence="5" type="ORF">CKO42_17170</name>
</gene>
<evidence type="ECO:0000313" key="5">
    <source>
        <dbReference type="EMBL" id="MBK1620142.1"/>
    </source>
</evidence>
<accession>A0A9X0WAM6</accession>
<keyword evidence="3" id="KW-1277">Toxin-antitoxin system</keyword>
<dbReference type="InterPro" id="IPR038296">
    <property type="entry name" value="ParD_sf"/>
</dbReference>
<dbReference type="AlphaFoldDB" id="A0A9X0WAM6"/>
<dbReference type="Proteomes" id="UP001138768">
    <property type="component" value="Unassembled WGS sequence"/>
</dbReference>
<dbReference type="Pfam" id="PF03693">
    <property type="entry name" value="ParD_antitoxin"/>
    <property type="match status" value="1"/>
</dbReference>
<evidence type="ECO:0000256" key="1">
    <source>
        <dbReference type="ARBA" id="ARBA00008580"/>
    </source>
</evidence>
<dbReference type="InterPro" id="IPR010985">
    <property type="entry name" value="Ribbon_hlx_hlx"/>
</dbReference>
<dbReference type="EMBL" id="NRRY01000032">
    <property type="protein sequence ID" value="MBK1620142.1"/>
    <property type="molecule type" value="Genomic_DNA"/>
</dbReference>
<dbReference type="PANTHER" id="PTHR36582">
    <property type="entry name" value="ANTITOXIN PARD"/>
    <property type="match status" value="1"/>
</dbReference>
<comment type="caution">
    <text evidence="5">The sequence shown here is derived from an EMBL/GenBank/DDBJ whole genome shotgun (WGS) entry which is preliminary data.</text>
</comment>
<evidence type="ECO:0000313" key="6">
    <source>
        <dbReference type="Proteomes" id="UP001138768"/>
    </source>
</evidence>
<proteinExistence type="inferred from homology"/>
<dbReference type="PANTHER" id="PTHR36582:SF2">
    <property type="entry name" value="ANTITOXIN PARD"/>
    <property type="match status" value="1"/>
</dbReference>
<sequence>MRVSLTPELENRVRAKVESGLYNNASEVIREALRFMDAHEAWVQDIKLAHLREQLQIGLQQLDRGEGIAVDSKRSLDWLFDALQDNRPA</sequence>